<dbReference type="EMBL" id="GGEC01000156">
    <property type="protein sequence ID" value="MBW80639.1"/>
    <property type="molecule type" value="Transcribed_RNA"/>
</dbReference>
<accession>A0A2P2IHD9</accession>
<keyword evidence="2" id="KW-0812">Transmembrane</keyword>
<evidence type="ECO:0000256" key="1">
    <source>
        <dbReference type="SAM" id="MobiDB-lite"/>
    </source>
</evidence>
<reference evidence="3" key="1">
    <citation type="submission" date="2018-02" db="EMBL/GenBank/DDBJ databases">
        <title>Rhizophora mucronata_Transcriptome.</title>
        <authorList>
            <person name="Meera S.P."/>
            <person name="Sreeshan A."/>
            <person name="Augustine A."/>
        </authorList>
    </citation>
    <scope>NUCLEOTIDE SEQUENCE</scope>
    <source>
        <tissue evidence="3">Leaf</tissue>
    </source>
</reference>
<keyword evidence="2" id="KW-0472">Membrane</keyword>
<keyword evidence="2" id="KW-1133">Transmembrane helix</keyword>
<protein>
    <submittedName>
        <fullName evidence="3">Uncharacterized protein</fullName>
    </submittedName>
</protein>
<sequence length="75" mass="8517">MHRLGRSNNQMSVQSTNPISMLCLCCVVIIINVQLDLPKVTILRSPYYRTFISSQDTSPSLQLETDPHLFPQTKP</sequence>
<dbReference type="AlphaFoldDB" id="A0A2P2IHD9"/>
<proteinExistence type="predicted"/>
<feature type="region of interest" description="Disordered" evidence="1">
    <location>
        <begin position="55"/>
        <end position="75"/>
    </location>
</feature>
<name>A0A2P2IHD9_RHIMU</name>
<evidence type="ECO:0000256" key="2">
    <source>
        <dbReference type="SAM" id="Phobius"/>
    </source>
</evidence>
<evidence type="ECO:0000313" key="3">
    <source>
        <dbReference type="EMBL" id="MBW80639.1"/>
    </source>
</evidence>
<organism evidence="3">
    <name type="scientific">Rhizophora mucronata</name>
    <name type="common">Asiatic mangrove</name>
    <dbReference type="NCBI Taxonomy" id="61149"/>
    <lineage>
        <taxon>Eukaryota</taxon>
        <taxon>Viridiplantae</taxon>
        <taxon>Streptophyta</taxon>
        <taxon>Embryophyta</taxon>
        <taxon>Tracheophyta</taxon>
        <taxon>Spermatophyta</taxon>
        <taxon>Magnoliopsida</taxon>
        <taxon>eudicotyledons</taxon>
        <taxon>Gunneridae</taxon>
        <taxon>Pentapetalae</taxon>
        <taxon>rosids</taxon>
        <taxon>fabids</taxon>
        <taxon>Malpighiales</taxon>
        <taxon>Rhizophoraceae</taxon>
        <taxon>Rhizophora</taxon>
    </lineage>
</organism>
<feature type="transmembrane region" description="Helical" evidence="2">
    <location>
        <begin position="19"/>
        <end position="37"/>
    </location>
</feature>